<dbReference type="SMART" id="SM00093">
    <property type="entry name" value="SERPIN"/>
    <property type="match status" value="1"/>
</dbReference>
<protein>
    <submittedName>
        <fullName evidence="4">Leukocyte elastase inhibitor</fullName>
    </submittedName>
</protein>
<dbReference type="GO" id="GO:0004867">
    <property type="term" value="F:serine-type endopeptidase inhibitor activity"/>
    <property type="evidence" value="ECO:0007669"/>
    <property type="project" value="InterPro"/>
</dbReference>
<dbReference type="InterPro" id="IPR000215">
    <property type="entry name" value="Serpin_fam"/>
</dbReference>
<dbReference type="InterPro" id="IPR042178">
    <property type="entry name" value="Serpin_sf_1"/>
</dbReference>
<dbReference type="Gene3D" id="2.30.39.10">
    <property type="entry name" value="Alpha-1-antitrypsin, domain 1"/>
    <property type="match status" value="1"/>
</dbReference>
<dbReference type="InterPro" id="IPR023795">
    <property type="entry name" value="Serpin_CS"/>
</dbReference>
<comment type="caution">
    <text evidence="4">The sequence shown here is derived from an EMBL/GenBank/DDBJ whole genome shotgun (WGS) entry which is preliminary data.</text>
</comment>
<proteinExistence type="inferred from homology"/>
<accession>A0A8J4T1Y9</accession>
<organism evidence="4 5">
    <name type="scientific">Paragonimus heterotremus</name>
    <dbReference type="NCBI Taxonomy" id="100268"/>
    <lineage>
        <taxon>Eukaryota</taxon>
        <taxon>Metazoa</taxon>
        <taxon>Spiralia</taxon>
        <taxon>Lophotrochozoa</taxon>
        <taxon>Platyhelminthes</taxon>
        <taxon>Trematoda</taxon>
        <taxon>Digenea</taxon>
        <taxon>Plagiorchiida</taxon>
        <taxon>Troglotremata</taxon>
        <taxon>Troglotrematidae</taxon>
        <taxon>Paragonimus</taxon>
    </lineage>
</organism>
<dbReference type="SUPFAM" id="SSF56574">
    <property type="entry name" value="Serpins"/>
    <property type="match status" value="1"/>
</dbReference>
<evidence type="ECO:0000313" key="4">
    <source>
        <dbReference type="EMBL" id="KAF5404141.1"/>
    </source>
</evidence>
<dbReference type="InterPro" id="IPR023796">
    <property type="entry name" value="Serpin_dom"/>
</dbReference>
<evidence type="ECO:0000313" key="5">
    <source>
        <dbReference type="Proteomes" id="UP000748531"/>
    </source>
</evidence>
<name>A0A8J4T1Y9_9TREM</name>
<dbReference type="Proteomes" id="UP000748531">
    <property type="component" value="Unassembled WGS sequence"/>
</dbReference>
<feature type="domain" description="Serpin" evidence="3">
    <location>
        <begin position="16"/>
        <end position="396"/>
    </location>
</feature>
<dbReference type="AlphaFoldDB" id="A0A8J4T1Y9"/>
<keyword evidence="5" id="KW-1185">Reference proteome</keyword>
<gene>
    <name evidence="4" type="ORF">PHET_01857</name>
</gene>
<dbReference type="InterPro" id="IPR036186">
    <property type="entry name" value="Serpin_sf"/>
</dbReference>
<evidence type="ECO:0000256" key="1">
    <source>
        <dbReference type="ARBA" id="ARBA00009500"/>
    </source>
</evidence>
<dbReference type="InterPro" id="IPR042185">
    <property type="entry name" value="Serpin_sf_2"/>
</dbReference>
<sequence>MATENMIKQSLSQFTVDFYDKIIAKQGDSLSNAFVSPLSIYTAMVMTMAGADGKTKTEIENTLRIPKQLLATCPHQPIGTTLQTFFKPSEGVQLSLANRLFVVQPATIVEQFKQILTKDYNASIEQVCYNTCLQHHFQISSLPNDEAKREHINKWTSEHTGQKITELLPNGAVNANTVLALVNALYFKGMWKNQFNKQRTSHGDFTCFGGKKMDVMMMHMKAHFPYEELTDWSAQAVRLPFKGTDWQMLIILPWDASGLPEVLSHLLKPGALEDLLKKPFHEIELDLFLPKFKLSQCEPVNAKALLQQCGINSIFNPNEADLTKLCSSRKLFVSDVFHKAILEVDEEGATAAAATAVMMNMRCAMMSPIVRVDRPFFVALTCASTVPVFIGHVTHPESN</sequence>
<evidence type="ECO:0000259" key="3">
    <source>
        <dbReference type="SMART" id="SM00093"/>
    </source>
</evidence>
<comment type="similarity">
    <text evidence="1 2">Belongs to the serpin family.</text>
</comment>
<dbReference type="CDD" id="cd19603">
    <property type="entry name" value="serpin_platyhelminthes"/>
    <property type="match status" value="1"/>
</dbReference>
<dbReference type="GO" id="GO:0005615">
    <property type="term" value="C:extracellular space"/>
    <property type="evidence" value="ECO:0007669"/>
    <property type="project" value="InterPro"/>
</dbReference>
<dbReference type="Pfam" id="PF00079">
    <property type="entry name" value="Serpin"/>
    <property type="match status" value="1"/>
</dbReference>
<reference evidence="4" key="1">
    <citation type="submission" date="2019-05" db="EMBL/GenBank/DDBJ databases">
        <title>Annotation for the trematode Paragonimus heterotremus.</title>
        <authorList>
            <person name="Choi Y.-J."/>
        </authorList>
    </citation>
    <scope>NUCLEOTIDE SEQUENCE</scope>
    <source>
        <strain evidence="4">LC</strain>
    </source>
</reference>
<dbReference type="EMBL" id="LUCH01000867">
    <property type="protein sequence ID" value="KAF5404141.1"/>
    <property type="molecule type" value="Genomic_DNA"/>
</dbReference>
<evidence type="ECO:0000256" key="2">
    <source>
        <dbReference type="RuleBase" id="RU000411"/>
    </source>
</evidence>
<dbReference type="PROSITE" id="PS00284">
    <property type="entry name" value="SERPIN"/>
    <property type="match status" value="1"/>
</dbReference>
<dbReference type="OrthoDB" id="671595at2759"/>
<dbReference type="PANTHER" id="PTHR11461">
    <property type="entry name" value="SERINE PROTEASE INHIBITOR, SERPIN"/>
    <property type="match status" value="1"/>
</dbReference>
<dbReference type="PANTHER" id="PTHR11461:SF211">
    <property type="entry name" value="GH10112P-RELATED"/>
    <property type="match status" value="1"/>
</dbReference>
<dbReference type="Gene3D" id="3.30.497.10">
    <property type="entry name" value="Antithrombin, subunit I, domain 2"/>
    <property type="match status" value="1"/>
</dbReference>